<evidence type="ECO:0000313" key="6">
    <source>
        <dbReference type="EMBL" id="GER23554.1"/>
    </source>
</evidence>
<feature type="domain" description="Purine catabolism PurC-like" evidence="3">
    <location>
        <begin position="31"/>
        <end position="160"/>
    </location>
</feature>
<dbReference type="Gene3D" id="1.10.10.2840">
    <property type="entry name" value="PucR C-terminal helix-turn-helix domain"/>
    <property type="match status" value="1"/>
</dbReference>
<feature type="region of interest" description="Disordered" evidence="2">
    <location>
        <begin position="1"/>
        <end position="21"/>
    </location>
</feature>
<keyword evidence="7" id="KW-1185">Reference proteome</keyword>
<dbReference type="Pfam" id="PF17853">
    <property type="entry name" value="GGDEF_2"/>
    <property type="match status" value="1"/>
</dbReference>
<evidence type="ECO:0000259" key="4">
    <source>
        <dbReference type="Pfam" id="PF13556"/>
    </source>
</evidence>
<reference evidence="6 7" key="1">
    <citation type="submission" date="2019-09" db="EMBL/GenBank/DDBJ databases">
        <title>Arthrobacter zafarii sp. nov., a moderately thermotolerant and halotolerant actinobacterium isolated from Cholistan desert soil of Pakistan.</title>
        <authorList>
            <person name="Amin A."/>
            <person name="Ahmed I."/>
            <person name="Khalid N."/>
            <person name="Schumann P."/>
            <person name="Busse H.J."/>
            <person name="Khan I.U."/>
            <person name="Li S."/>
            <person name="Li W.J."/>
        </authorList>
    </citation>
    <scope>NUCLEOTIDE SEQUENCE [LARGE SCALE GENOMIC DNA]</scope>
    <source>
        <strain evidence="6 7">NCCP-1664</strain>
    </source>
</reference>
<feature type="domain" description="CdaR GGDEF-like" evidence="5">
    <location>
        <begin position="331"/>
        <end position="470"/>
    </location>
</feature>
<gene>
    <name evidence="6" type="ORF">NCCP1664_20490</name>
</gene>
<feature type="domain" description="PucR C-terminal helix-turn-helix" evidence="4">
    <location>
        <begin position="522"/>
        <end position="578"/>
    </location>
</feature>
<sequence>MTMPLRPTTPPENIPNGFSGTATPALTVRTVLALEEIRSGEPELLSGADALDTPVRWVHIADGERVGAILEGGELVLSSGLSFRSPSFHSATQAAARFLEELQAAGAAGAVVELVEPDGTPATAAAAALREAAAGRTLPVVLLKRAVRFVRVTEVVHRMLVGEQLARVERARQLHEVFTELSLQNASEQQIVDRTAELVAAPVVLEDVAHLVLGFAAAGRDPEALLRQWTERSRRVGYREQTGRRGQDGQRGQGGQGEDWLQTPVGVRGRRWGRLVVPAVLEDDADASQVLDRAGQALTIARMAGRDERDLLEAARAGLMHELRQPLAMAEPEARTRAVALGLDPAALYVPVVIRLDRLPGEEPTGLQLRERALLESLGSAVRSARRSMLAAGLHSGSLGVLLGVPARQLEDPLLERVFGELAESAAPSGPHGAGPREPEAQWSVGVGRSRASLVEAAAGLDEATQVADIAATLESRQRRYYRFADVGLRGLLALMRSDPRLRAFAEAELGPLVDPPDPEALALLELYLKHGGNKSALARTGYLSRPALYARLARLQDRLGVSLDDAEARTALHVALLWHRLREVGQAAAPR</sequence>
<accession>A0A5A7NRL9</accession>
<protein>
    <submittedName>
        <fullName evidence="6">Putative regulatory protein</fullName>
    </submittedName>
</protein>
<dbReference type="RefSeq" id="WP_225873786.1">
    <property type="nucleotide sequence ID" value="NZ_BKDJ01000010.1"/>
</dbReference>
<dbReference type="AlphaFoldDB" id="A0A5A7NRL9"/>
<feature type="region of interest" description="Disordered" evidence="2">
    <location>
        <begin position="237"/>
        <end position="262"/>
    </location>
</feature>
<evidence type="ECO:0000313" key="7">
    <source>
        <dbReference type="Proteomes" id="UP000325307"/>
    </source>
</evidence>
<dbReference type="PANTHER" id="PTHR33744:SF1">
    <property type="entry name" value="DNA-BINDING TRANSCRIPTIONAL ACTIVATOR ADER"/>
    <property type="match status" value="1"/>
</dbReference>
<dbReference type="InterPro" id="IPR042070">
    <property type="entry name" value="PucR_C-HTH_sf"/>
</dbReference>
<dbReference type="InterPro" id="IPR041522">
    <property type="entry name" value="CdaR_GGDEF"/>
</dbReference>
<comment type="similarity">
    <text evidence="1">Belongs to the CdaR family.</text>
</comment>
<dbReference type="InterPro" id="IPR051448">
    <property type="entry name" value="CdaR-like_regulators"/>
</dbReference>
<name>A0A5A7NRL9_9MICC</name>
<dbReference type="Pfam" id="PF13556">
    <property type="entry name" value="HTH_30"/>
    <property type="match status" value="1"/>
</dbReference>
<dbReference type="Proteomes" id="UP000325307">
    <property type="component" value="Unassembled WGS sequence"/>
</dbReference>
<dbReference type="EMBL" id="BKDJ01000010">
    <property type="protein sequence ID" value="GER23554.1"/>
    <property type="molecule type" value="Genomic_DNA"/>
</dbReference>
<evidence type="ECO:0000259" key="5">
    <source>
        <dbReference type="Pfam" id="PF17853"/>
    </source>
</evidence>
<dbReference type="InterPro" id="IPR025736">
    <property type="entry name" value="PucR_C-HTH_dom"/>
</dbReference>
<proteinExistence type="inferred from homology"/>
<feature type="compositionally biased region" description="Basic and acidic residues" evidence="2">
    <location>
        <begin position="237"/>
        <end position="248"/>
    </location>
</feature>
<evidence type="ECO:0000259" key="3">
    <source>
        <dbReference type="Pfam" id="PF07905"/>
    </source>
</evidence>
<evidence type="ECO:0000256" key="2">
    <source>
        <dbReference type="SAM" id="MobiDB-lite"/>
    </source>
</evidence>
<organism evidence="6 7">
    <name type="scientific">Zafaria cholistanensis</name>
    <dbReference type="NCBI Taxonomy" id="1682741"/>
    <lineage>
        <taxon>Bacteria</taxon>
        <taxon>Bacillati</taxon>
        <taxon>Actinomycetota</taxon>
        <taxon>Actinomycetes</taxon>
        <taxon>Micrococcales</taxon>
        <taxon>Micrococcaceae</taxon>
        <taxon>Zafaria</taxon>
    </lineage>
</organism>
<dbReference type="InterPro" id="IPR012914">
    <property type="entry name" value="PucR_dom"/>
</dbReference>
<dbReference type="PANTHER" id="PTHR33744">
    <property type="entry name" value="CARBOHYDRATE DIACID REGULATOR"/>
    <property type="match status" value="1"/>
</dbReference>
<comment type="caution">
    <text evidence="6">The sequence shown here is derived from an EMBL/GenBank/DDBJ whole genome shotgun (WGS) entry which is preliminary data.</text>
</comment>
<evidence type="ECO:0000256" key="1">
    <source>
        <dbReference type="ARBA" id="ARBA00006754"/>
    </source>
</evidence>
<dbReference type="Pfam" id="PF07905">
    <property type="entry name" value="PucR"/>
    <property type="match status" value="1"/>
</dbReference>